<organism evidence="7 8">
    <name type="scientific">Ligilactobacillus murinus DSM 20452 = NBRC 14221</name>
    <dbReference type="NCBI Taxonomy" id="1423772"/>
    <lineage>
        <taxon>Bacteria</taxon>
        <taxon>Bacillati</taxon>
        <taxon>Bacillota</taxon>
        <taxon>Bacilli</taxon>
        <taxon>Lactobacillales</taxon>
        <taxon>Lactobacillaceae</taxon>
        <taxon>Ligilactobacillus</taxon>
    </lineage>
</organism>
<evidence type="ECO:0000259" key="6">
    <source>
        <dbReference type="Pfam" id="PF08540"/>
    </source>
</evidence>
<evidence type="ECO:0000259" key="5">
    <source>
        <dbReference type="Pfam" id="PF01154"/>
    </source>
</evidence>
<evidence type="ECO:0000313" key="8">
    <source>
        <dbReference type="Proteomes" id="UP000051612"/>
    </source>
</evidence>
<evidence type="ECO:0000256" key="2">
    <source>
        <dbReference type="ARBA" id="ARBA00022679"/>
    </source>
</evidence>
<dbReference type="PANTHER" id="PTHR43323:SF2">
    <property type="entry name" value="HYDROXYMETHYLGLUTARYL-COA SYNTHASE"/>
    <property type="match status" value="1"/>
</dbReference>
<dbReference type="InterPro" id="IPR016039">
    <property type="entry name" value="Thiolase-like"/>
</dbReference>
<dbReference type="InterPro" id="IPR013746">
    <property type="entry name" value="HMG_CoA_synt_C_dom"/>
</dbReference>
<dbReference type="EMBL" id="AYYN01000140">
    <property type="protein sequence ID" value="KRM73580.1"/>
    <property type="molecule type" value="Genomic_DNA"/>
</dbReference>
<dbReference type="PANTHER" id="PTHR43323">
    <property type="entry name" value="3-HYDROXY-3-METHYLGLUTARYL COENZYME A SYNTHASE"/>
    <property type="match status" value="1"/>
</dbReference>
<dbReference type="CDD" id="cd00827">
    <property type="entry name" value="init_cond_enzymes"/>
    <property type="match status" value="1"/>
</dbReference>
<feature type="active site" description="Proton donor/acceptor" evidence="3">
    <location>
        <position position="239"/>
    </location>
</feature>
<dbReference type="AlphaFoldDB" id="A0A0R2BCF8"/>
<dbReference type="Proteomes" id="UP000051612">
    <property type="component" value="Unassembled WGS sequence"/>
</dbReference>
<feature type="binding site" evidence="4">
    <location>
        <position position="281"/>
    </location>
    <ligand>
        <name>(3S)-3-hydroxy-3-methylglutaryl-CoA</name>
        <dbReference type="ChEBI" id="CHEBI:43074"/>
    </ligand>
</feature>
<dbReference type="PATRIC" id="fig|1423772.3.peg.917"/>
<feature type="active site" description="Acyl-thioester intermediate" evidence="3">
    <location>
        <position position="117"/>
    </location>
</feature>
<feature type="domain" description="Hydroxymethylglutaryl-coenzyme A synthase N-terminal" evidence="5">
    <location>
        <begin position="8"/>
        <end position="170"/>
    </location>
</feature>
<dbReference type="Pfam" id="PF08540">
    <property type="entry name" value="HMG_CoA_synt_C"/>
    <property type="match status" value="2"/>
</dbReference>
<dbReference type="InterPro" id="IPR013528">
    <property type="entry name" value="HMG_CoA_synth_N"/>
</dbReference>
<dbReference type="NCBIfam" id="TIGR01835">
    <property type="entry name" value="HMG-CoA-S_prok"/>
    <property type="match status" value="1"/>
</dbReference>
<dbReference type="GO" id="GO:0006084">
    <property type="term" value="P:acetyl-CoA metabolic process"/>
    <property type="evidence" value="ECO:0007669"/>
    <property type="project" value="InterPro"/>
</dbReference>
<comment type="caution">
    <text evidence="7">The sequence shown here is derived from an EMBL/GenBank/DDBJ whole genome shotgun (WGS) entry which is preliminary data.</text>
</comment>
<feature type="domain" description="Hydroxymethylglutaryl-coenzyme A synthase C-terminal" evidence="6">
    <location>
        <begin position="181"/>
        <end position="250"/>
    </location>
</feature>
<protein>
    <submittedName>
        <fullName evidence="7">Hydroxymethylglutaryl-CoA synthase</fullName>
    </submittedName>
</protein>
<dbReference type="InterPro" id="IPR011554">
    <property type="entry name" value="HMG_CoA_synthase_prok"/>
</dbReference>
<dbReference type="Pfam" id="PF01154">
    <property type="entry name" value="HMG_CoA_synt_N"/>
    <property type="match status" value="1"/>
</dbReference>
<feature type="domain" description="Hydroxymethylglutaryl-coenzyme A synthase C-terminal" evidence="6">
    <location>
        <begin position="265"/>
        <end position="356"/>
    </location>
</feature>
<evidence type="ECO:0000256" key="1">
    <source>
        <dbReference type="ARBA" id="ARBA00007061"/>
    </source>
</evidence>
<evidence type="ECO:0000313" key="7">
    <source>
        <dbReference type="EMBL" id="KRM73580.1"/>
    </source>
</evidence>
<feature type="binding site" evidence="4">
    <location>
        <position position="35"/>
    </location>
    <ligand>
        <name>(3S)-3-hydroxy-3-methylglutaryl-CoA</name>
        <dbReference type="ChEBI" id="CHEBI:43074"/>
    </ligand>
</feature>
<sequence length="392" mass="43163">MKGAMKMKIGIDKIGFFTPHMYVDMAKLAQARNEDPNKYLIGIGQNKMAVIPPTQDAVTLAANAAAKILTVEDKEAIDLVIVATESGVDNSKSTAAYVSELLGLSHEIRTIELKQACYAATAGLQLAKGHIALAPDKKALVIGSDIARYGLKTPGEPTQGGGAVAMLVSKDPKLVTLEAESAYYAKDVMDFWRPLSQTEAKVDGKFSANIYLEFFEKVYQDYLAKTGIKLTDFSALLFHLPYTKQGLKGLRKALEGVDPTIASHYYNEFEASRKYNMATGNLYTGSLYLSLLSLLENTDTLKAGDRLGLFSYGSGAQGEFFSGRLQPNYKEALTYQTSEMLEMRTEVSVAEYEQIFSAILTDDHDRKLDISKDPAQFVLAGIKDFKRQYLKK</sequence>
<dbReference type="Gene3D" id="3.40.47.10">
    <property type="match status" value="2"/>
</dbReference>
<feature type="active site" description="Proton donor/acceptor" evidence="3">
    <location>
        <position position="85"/>
    </location>
</feature>
<evidence type="ECO:0000256" key="4">
    <source>
        <dbReference type="PIRSR" id="PIRSR611554-2"/>
    </source>
</evidence>
<evidence type="ECO:0000256" key="3">
    <source>
        <dbReference type="PIRSR" id="PIRSR611554-1"/>
    </source>
</evidence>
<feature type="binding site" evidence="4">
    <location>
        <position position="149"/>
    </location>
    <ligand>
        <name>(3S)-3-hydroxy-3-methylglutaryl-CoA</name>
        <dbReference type="ChEBI" id="CHEBI:43074"/>
    </ligand>
</feature>
<accession>A0A0R2BCF8</accession>
<gene>
    <name evidence="7" type="ORF">FC48_GL000845</name>
</gene>
<proteinExistence type="inferred from homology"/>
<feature type="binding site" evidence="4">
    <location>
        <position position="248"/>
    </location>
    <ligand>
        <name>(3S)-3-hydroxy-3-methylglutaryl-CoA</name>
        <dbReference type="ChEBI" id="CHEBI:43074"/>
    </ligand>
</feature>
<keyword evidence="2" id="KW-0808">Transferase</keyword>
<dbReference type="GO" id="GO:0004421">
    <property type="term" value="F:hydroxymethylglutaryl-CoA synthase activity"/>
    <property type="evidence" value="ECO:0007669"/>
    <property type="project" value="InterPro"/>
</dbReference>
<comment type="similarity">
    <text evidence="1">Belongs to the thiolase-like superfamily. HMG-CoA synthase family.</text>
</comment>
<name>A0A0R2BCF8_9LACO</name>
<reference evidence="7 8" key="1">
    <citation type="journal article" date="2015" name="Genome Announc.">
        <title>Expanding the biotechnology potential of lactobacilli through comparative genomics of 213 strains and associated genera.</title>
        <authorList>
            <person name="Sun Z."/>
            <person name="Harris H.M."/>
            <person name="McCann A."/>
            <person name="Guo C."/>
            <person name="Argimon S."/>
            <person name="Zhang W."/>
            <person name="Yang X."/>
            <person name="Jeffery I.B."/>
            <person name="Cooney J.C."/>
            <person name="Kagawa T.F."/>
            <person name="Liu W."/>
            <person name="Song Y."/>
            <person name="Salvetti E."/>
            <person name="Wrobel A."/>
            <person name="Rasinkangas P."/>
            <person name="Parkhill J."/>
            <person name="Rea M.C."/>
            <person name="O'Sullivan O."/>
            <person name="Ritari J."/>
            <person name="Douillard F.P."/>
            <person name="Paul Ross R."/>
            <person name="Yang R."/>
            <person name="Briner A.E."/>
            <person name="Felis G.E."/>
            <person name="de Vos W.M."/>
            <person name="Barrangou R."/>
            <person name="Klaenhammer T.R."/>
            <person name="Caufield P.W."/>
            <person name="Cui Y."/>
            <person name="Zhang H."/>
            <person name="O'Toole P.W."/>
        </authorList>
    </citation>
    <scope>NUCLEOTIDE SEQUENCE [LARGE SCALE GENOMIC DNA]</scope>
    <source>
        <strain evidence="7 8">DSM 20452</strain>
    </source>
</reference>
<dbReference type="SUPFAM" id="SSF53901">
    <property type="entry name" value="Thiolase-like"/>
    <property type="match status" value="2"/>
</dbReference>